<evidence type="ECO:0000256" key="7">
    <source>
        <dbReference type="ARBA" id="ARBA00047999"/>
    </source>
</evidence>
<keyword evidence="2" id="KW-0645">Protease</keyword>
<comment type="catalytic activity">
    <reaction evidence="8">
        <text>N-terminal N(alpha)-acetyl-L-cysteinyl-L-aspartyl-[protein] + H2O = N-terminal L-aspartyl-[protein] + N-acetyl-L-cysteine</text>
        <dbReference type="Rhea" id="RHEA:74579"/>
        <dbReference type="Rhea" id="RHEA-COMP:12669"/>
        <dbReference type="Rhea" id="RHEA-COMP:18395"/>
        <dbReference type="ChEBI" id="CHEBI:15377"/>
        <dbReference type="ChEBI" id="CHEBI:64720"/>
        <dbReference type="ChEBI" id="CHEBI:78236"/>
        <dbReference type="ChEBI" id="CHEBI:193599"/>
    </reaction>
    <physiologicalReaction direction="left-to-right" evidence="8">
        <dbReference type="Rhea" id="RHEA:74580"/>
    </physiologicalReaction>
</comment>
<gene>
    <name evidence="12" type="ORF">Q7C36_009558</name>
</gene>
<feature type="compositionally biased region" description="Pro residues" evidence="11">
    <location>
        <begin position="19"/>
        <end position="42"/>
    </location>
</feature>
<comment type="similarity">
    <text evidence="4">Belongs to the ACTMAP family.</text>
</comment>
<keyword evidence="13" id="KW-1185">Reference proteome</keyword>
<comment type="caution">
    <text evidence="12">The sequence shown here is derived from an EMBL/GenBank/DDBJ whole genome shotgun (WGS) entry which is preliminary data.</text>
</comment>
<organism evidence="12 13">
    <name type="scientific">Tachysurus vachellii</name>
    <name type="common">Darkbarbel catfish</name>
    <name type="synonym">Pelteobagrus vachellii</name>
    <dbReference type="NCBI Taxonomy" id="175792"/>
    <lineage>
        <taxon>Eukaryota</taxon>
        <taxon>Metazoa</taxon>
        <taxon>Chordata</taxon>
        <taxon>Craniata</taxon>
        <taxon>Vertebrata</taxon>
        <taxon>Euteleostomi</taxon>
        <taxon>Actinopterygii</taxon>
        <taxon>Neopterygii</taxon>
        <taxon>Teleostei</taxon>
        <taxon>Ostariophysi</taxon>
        <taxon>Siluriformes</taxon>
        <taxon>Bagridae</taxon>
        <taxon>Tachysurus</taxon>
    </lineage>
</organism>
<proteinExistence type="inferred from homology"/>
<evidence type="ECO:0000256" key="9">
    <source>
        <dbReference type="ARBA" id="ARBA00093241"/>
    </source>
</evidence>
<name>A0AA88SVY3_TACVA</name>
<evidence type="ECO:0000256" key="4">
    <source>
        <dbReference type="ARBA" id="ARBA00034725"/>
    </source>
</evidence>
<evidence type="ECO:0000256" key="2">
    <source>
        <dbReference type="ARBA" id="ARBA00022670"/>
    </source>
</evidence>
<dbReference type="PANTHER" id="PTHR28631">
    <property type="entry name" value="UPF0692 PROTEIN C19ORF54"/>
    <property type="match status" value="1"/>
</dbReference>
<dbReference type="Proteomes" id="UP001187315">
    <property type="component" value="Unassembled WGS sequence"/>
</dbReference>
<evidence type="ECO:0000256" key="8">
    <source>
        <dbReference type="ARBA" id="ARBA00049041"/>
    </source>
</evidence>
<dbReference type="Pfam" id="PF21646">
    <property type="entry name" value="ACTMAP-like_C"/>
    <property type="match status" value="1"/>
</dbReference>
<evidence type="ECO:0000256" key="6">
    <source>
        <dbReference type="ARBA" id="ARBA00034908"/>
    </source>
</evidence>
<protein>
    <recommendedName>
        <fullName evidence="5">Actin maturation protease</fullName>
    </recommendedName>
    <alternativeName>
        <fullName evidence="6">Actin aminopeptidase ACTMAP</fullName>
    </alternativeName>
</protein>
<evidence type="ECO:0000256" key="3">
    <source>
        <dbReference type="ARBA" id="ARBA00022801"/>
    </source>
</evidence>
<dbReference type="InterPro" id="IPR040043">
    <property type="entry name" value="ACTMAP"/>
</dbReference>
<comment type="catalytic activity">
    <reaction evidence="9">
        <text>N-terminal N(alpha)-acetyl-L-methionyl-L-aspartyl-[protein] + H2O = N-terminal L-aspartyl-[protein] + N-acetyl-L-methionine</text>
        <dbReference type="Rhea" id="RHEA:74571"/>
        <dbReference type="Rhea" id="RHEA-COMP:12669"/>
        <dbReference type="Rhea" id="RHEA-COMP:12693"/>
        <dbReference type="ChEBI" id="CHEBI:15377"/>
        <dbReference type="ChEBI" id="CHEBI:64720"/>
        <dbReference type="ChEBI" id="CHEBI:71670"/>
        <dbReference type="ChEBI" id="CHEBI:133063"/>
    </reaction>
    <physiologicalReaction direction="left-to-right" evidence="9">
        <dbReference type="Rhea" id="RHEA:74572"/>
    </physiologicalReaction>
</comment>
<evidence type="ECO:0000313" key="13">
    <source>
        <dbReference type="Proteomes" id="UP001187315"/>
    </source>
</evidence>
<reference evidence="12" key="1">
    <citation type="submission" date="2023-08" db="EMBL/GenBank/DDBJ databases">
        <title>Pelteobagrus vachellii genome.</title>
        <authorList>
            <person name="Liu H."/>
        </authorList>
    </citation>
    <scope>NUCLEOTIDE SEQUENCE</scope>
    <source>
        <strain evidence="12">PRFRI_2022a</strain>
        <tissue evidence="12">Muscle</tissue>
    </source>
</reference>
<keyword evidence="3" id="KW-0378">Hydrolase</keyword>
<evidence type="ECO:0000256" key="11">
    <source>
        <dbReference type="SAM" id="MobiDB-lite"/>
    </source>
</evidence>
<feature type="region of interest" description="Disordered" evidence="11">
    <location>
        <begin position="1"/>
        <end position="46"/>
    </location>
</feature>
<accession>A0AA88SVY3</accession>
<comment type="catalytic activity">
    <reaction evidence="10">
        <text>N-terminal N(alpha)-acetyl-L-methionyl-L-glutamyl-[protein] + H2O = N-terminal L-glutamyl-[protein] + N-acetyl-L-methionine</text>
        <dbReference type="Rhea" id="RHEA:74575"/>
        <dbReference type="Rhea" id="RHEA-COMP:12668"/>
        <dbReference type="Rhea" id="RHEA-COMP:12697"/>
        <dbReference type="ChEBI" id="CHEBI:15377"/>
        <dbReference type="ChEBI" id="CHEBI:64721"/>
        <dbReference type="ChEBI" id="CHEBI:71670"/>
        <dbReference type="ChEBI" id="CHEBI:133360"/>
    </reaction>
    <physiologicalReaction direction="left-to-right" evidence="10">
        <dbReference type="Rhea" id="RHEA:74576"/>
    </physiologicalReaction>
</comment>
<evidence type="ECO:0000313" key="12">
    <source>
        <dbReference type="EMBL" id="KAK2847876.1"/>
    </source>
</evidence>
<evidence type="ECO:0000256" key="1">
    <source>
        <dbReference type="ARBA" id="ARBA00022438"/>
    </source>
</evidence>
<dbReference type="AlphaFoldDB" id="A0AA88SVY3"/>
<dbReference type="SUPFAM" id="SSF101447">
    <property type="entry name" value="Formin homology 2 domain (FH2 domain)"/>
    <property type="match status" value="1"/>
</dbReference>
<evidence type="ECO:0000256" key="5">
    <source>
        <dbReference type="ARBA" id="ARBA00034848"/>
    </source>
</evidence>
<dbReference type="GO" id="GO:0006508">
    <property type="term" value="P:proteolysis"/>
    <property type="evidence" value="ECO:0007669"/>
    <property type="project" value="UniProtKB-KW"/>
</dbReference>
<keyword evidence="1" id="KW-0031">Aminopeptidase</keyword>
<dbReference type="EMBL" id="JAVHJS010000009">
    <property type="protein sequence ID" value="KAK2847876.1"/>
    <property type="molecule type" value="Genomic_DNA"/>
</dbReference>
<dbReference type="PANTHER" id="PTHR28631:SF1">
    <property type="entry name" value="ACTIN MATURATION PROTEASE"/>
    <property type="match status" value="1"/>
</dbReference>
<dbReference type="GO" id="GO:0004177">
    <property type="term" value="F:aminopeptidase activity"/>
    <property type="evidence" value="ECO:0007669"/>
    <property type="project" value="UniProtKB-KW"/>
</dbReference>
<comment type="catalytic activity">
    <reaction evidence="7">
        <text>N-terminal N(alpha)-acetyl-L-cysteinyl-L-glutamyl-[protein] + H2O = N-terminal L-glutamyl-[protein] + N-acetyl-L-cysteine</text>
        <dbReference type="Rhea" id="RHEA:74583"/>
        <dbReference type="Rhea" id="RHEA-COMP:12668"/>
        <dbReference type="Rhea" id="RHEA-COMP:18396"/>
        <dbReference type="ChEBI" id="CHEBI:15377"/>
        <dbReference type="ChEBI" id="CHEBI:64721"/>
        <dbReference type="ChEBI" id="CHEBI:78236"/>
        <dbReference type="ChEBI" id="CHEBI:193601"/>
    </reaction>
    <physiologicalReaction direction="left-to-right" evidence="7">
        <dbReference type="Rhea" id="RHEA:74584"/>
    </physiologicalReaction>
</comment>
<evidence type="ECO:0000256" key="10">
    <source>
        <dbReference type="ARBA" id="ARBA00093265"/>
    </source>
</evidence>
<sequence length="336" mass="36842">MEHDKQELMSVAPSHFTPPLAPPPPPPAPPPPPPAPPPPPHAPSLQSKKKLYQAIAEGRTAVEGDFEEACLLFTQRESSFRKDLQWVLFNKYVPSLIQDGPKCGLVALWMASHLLNPAMTISIENIMQKAVNKRYTSQGEMFSARDMALLAEEVYGIRVQRLSGGMTGDHAALILKHLTDGQPILIPYDEDFNHEPCLRSGHKAHWAVASGVLLGLAQGSVNSEQLLTDATLPWLHLSGVGAPATWLSNPVEVYILAKQGKSLRYQLWKFETVAKSNAQLREIDPQRASDGSYYVLPPGGVEEGLAGQVLLLHTSQTNTYPEQDAMGRMAVQHDCV</sequence>